<dbReference type="Proteomes" id="UP000001591">
    <property type="component" value="Chromosome"/>
</dbReference>
<dbReference type="Gene3D" id="2.40.30.170">
    <property type="match status" value="1"/>
</dbReference>
<keyword evidence="4" id="KW-0812">Transmembrane</keyword>
<keyword evidence="8" id="KW-1185">Reference proteome</keyword>
<dbReference type="InterPro" id="IPR006143">
    <property type="entry name" value="RND_pump_MFP"/>
</dbReference>
<dbReference type="PANTHER" id="PTHR30469">
    <property type="entry name" value="MULTIDRUG RESISTANCE PROTEIN MDTA"/>
    <property type="match status" value="1"/>
</dbReference>
<gene>
    <name evidence="7" type="primary">hlyD</name>
    <name evidence="7" type="ordered locus">RC1_3282</name>
</gene>
<dbReference type="NCBIfam" id="TIGR01730">
    <property type="entry name" value="RND_mfp"/>
    <property type="match status" value="1"/>
</dbReference>
<protein>
    <submittedName>
        <fullName evidence="7">HlyD family secretion protein</fullName>
    </submittedName>
</protein>
<dbReference type="Pfam" id="PF25973">
    <property type="entry name" value="BSH_CzcB"/>
    <property type="match status" value="1"/>
</dbReference>
<dbReference type="Gene3D" id="1.10.287.470">
    <property type="entry name" value="Helix hairpin bin"/>
    <property type="match status" value="1"/>
</dbReference>
<dbReference type="GO" id="GO:0015562">
    <property type="term" value="F:efflux transmembrane transporter activity"/>
    <property type="evidence" value="ECO:0007669"/>
    <property type="project" value="TreeGrafter"/>
</dbReference>
<dbReference type="InterPro" id="IPR058647">
    <property type="entry name" value="BSH_CzcB-like"/>
</dbReference>
<dbReference type="STRING" id="414684.RC1_3282"/>
<accession>B6IWH0</accession>
<evidence type="ECO:0000313" key="7">
    <source>
        <dbReference type="EMBL" id="ACJ00644.1"/>
    </source>
</evidence>
<evidence type="ECO:0000256" key="2">
    <source>
        <dbReference type="SAM" id="Coils"/>
    </source>
</evidence>
<evidence type="ECO:0000256" key="4">
    <source>
        <dbReference type="SAM" id="Phobius"/>
    </source>
</evidence>
<dbReference type="GO" id="GO:1990281">
    <property type="term" value="C:efflux pump complex"/>
    <property type="evidence" value="ECO:0007669"/>
    <property type="project" value="TreeGrafter"/>
</dbReference>
<name>B6IWH0_RHOCS</name>
<dbReference type="Gene3D" id="2.40.50.100">
    <property type="match status" value="1"/>
</dbReference>
<dbReference type="Pfam" id="PF25954">
    <property type="entry name" value="Beta-barrel_RND_2"/>
    <property type="match status" value="1"/>
</dbReference>
<feature type="transmembrane region" description="Helical" evidence="4">
    <location>
        <begin position="26"/>
        <end position="49"/>
    </location>
</feature>
<dbReference type="InterPro" id="IPR058792">
    <property type="entry name" value="Beta-barrel_RND_2"/>
</dbReference>
<proteinExistence type="inferred from homology"/>
<feature type="compositionally biased region" description="Low complexity" evidence="3">
    <location>
        <begin position="72"/>
        <end position="99"/>
    </location>
</feature>
<reference evidence="7 8" key="1">
    <citation type="journal article" date="2010" name="BMC Genomics">
        <title>Metabolic flexibility revealed in the genome of the cyst-forming alpha-1 proteobacterium Rhodospirillum centenum.</title>
        <authorList>
            <person name="Lu Y.K."/>
            <person name="Marden J."/>
            <person name="Han M."/>
            <person name="Swingley W.D."/>
            <person name="Mastrian S.D."/>
            <person name="Chowdhury S.R."/>
            <person name="Hao J."/>
            <person name="Helmy T."/>
            <person name="Kim S."/>
            <person name="Kurdoglu A.A."/>
            <person name="Matthies H.J."/>
            <person name="Rollo D."/>
            <person name="Stothard P."/>
            <person name="Blankenship R.E."/>
            <person name="Bauer C.E."/>
            <person name="Touchman J.W."/>
        </authorList>
    </citation>
    <scope>NUCLEOTIDE SEQUENCE [LARGE SCALE GENOMIC DNA]</scope>
    <source>
        <strain evidence="8">ATCC 51521 / SW</strain>
    </source>
</reference>
<dbReference type="eggNOG" id="COG0845">
    <property type="taxonomic scope" value="Bacteria"/>
</dbReference>
<evidence type="ECO:0000256" key="1">
    <source>
        <dbReference type="ARBA" id="ARBA00009477"/>
    </source>
</evidence>
<keyword evidence="4" id="KW-1133">Transmembrane helix</keyword>
<keyword evidence="2" id="KW-0175">Coiled coil</keyword>
<organism evidence="7 8">
    <name type="scientific">Rhodospirillum centenum (strain ATCC 51521 / SW)</name>
    <dbReference type="NCBI Taxonomy" id="414684"/>
    <lineage>
        <taxon>Bacteria</taxon>
        <taxon>Pseudomonadati</taxon>
        <taxon>Pseudomonadota</taxon>
        <taxon>Alphaproteobacteria</taxon>
        <taxon>Rhodospirillales</taxon>
        <taxon>Rhodospirillaceae</taxon>
        <taxon>Rhodospirillum</taxon>
    </lineage>
</organism>
<feature type="region of interest" description="Disordered" evidence="3">
    <location>
        <begin position="58"/>
        <end position="99"/>
    </location>
</feature>
<dbReference type="AlphaFoldDB" id="B6IWH0"/>
<keyword evidence="4" id="KW-0472">Membrane</keyword>
<dbReference type="RefSeq" id="WP_012568422.1">
    <property type="nucleotide sequence ID" value="NC_011420.2"/>
</dbReference>
<evidence type="ECO:0000259" key="6">
    <source>
        <dbReference type="Pfam" id="PF25973"/>
    </source>
</evidence>
<dbReference type="SUPFAM" id="SSF111369">
    <property type="entry name" value="HlyD-like secretion proteins"/>
    <property type="match status" value="1"/>
</dbReference>
<feature type="coiled-coil region" evidence="2">
    <location>
        <begin position="165"/>
        <end position="230"/>
    </location>
</feature>
<dbReference type="KEGG" id="rce:RC1_3282"/>
<dbReference type="HOGENOM" id="CLU_018816_1_2_5"/>
<evidence type="ECO:0000259" key="5">
    <source>
        <dbReference type="Pfam" id="PF25954"/>
    </source>
</evidence>
<sequence length="363" mass="38328">MMQEDKAALLRALTIDRTRPPARRGVPWKTVAAGLAAGCIVAAGAYWYMIDGQPPARTAERAPAKAPPPAAAPRSEPAATTTASTAQARPATPVPAAAPAVPRAGSLVASGYIVARRKATVAAEITGRIVDVLVEEGMRVEEGQVLARLDAALAEIDLSLARAAVDQAQATVAGHQADLRDAESTLKRVRSLSRNANASEADLIKAQARVDSLRAQIRAAQAQIETAKLDVSRRAEQLSKYTIAAPFSGVVIDKNAQPGEIISPVSAGGGFTRTGICTIVDMDSLEVEVDVNEAYIGRVVAGQRVEAVLDAYPDWRIPARVIAVVPTANRDKATIQVRIGFDGRDPRILPDMAAKVTFLEDRA</sequence>
<dbReference type="EMBL" id="CP000613">
    <property type="protein sequence ID" value="ACJ00644.1"/>
    <property type="molecule type" value="Genomic_DNA"/>
</dbReference>
<dbReference type="PANTHER" id="PTHR30469:SF38">
    <property type="entry name" value="HLYD FAMILY SECRETION PROTEIN"/>
    <property type="match status" value="1"/>
</dbReference>
<feature type="domain" description="CusB-like beta-barrel" evidence="5">
    <location>
        <begin position="287"/>
        <end position="358"/>
    </location>
</feature>
<evidence type="ECO:0000256" key="3">
    <source>
        <dbReference type="SAM" id="MobiDB-lite"/>
    </source>
</evidence>
<feature type="domain" description="CzcB-like barrel-sandwich hybrid" evidence="6">
    <location>
        <begin position="118"/>
        <end position="263"/>
    </location>
</feature>
<comment type="similarity">
    <text evidence="1">Belongs to the membrane fusion protein (MFP) (TC 8.A.1) family.</text>
</comment>
<evidence type="ECO:0000313" key="8">
    <source>
        <dbReference type="Proteomes" id="UP000001591"/>
    </source>
</evidence>